<evidence type="ECO:0000256" key="5">
    <source>
        <dbReference type="SAM" id="Phobius"/>
    </source>
</evidence>
<evidence type="ECO:0000256" key="4">
    <source>
        <dbReference type="ARBA" id="ARBA00023136"/>
    </source>
</evidence>
<comment type="subcellular location">
    <subcellularLocation>
        <location evidence="1">Membrane</location>
        <topology evidence="1">Single-pass membrane protein</topology>
    </subcellularLocation>
</comment>
<keyword evidence="3 5" id="KW-1133">Transmembrane helix</keyword>
<dbReference type="GO" id="GO:0009506">
    <property type="term" value="C:plasmodesma"/>
    <property type="evidence" value="ECO:0007669"/>
    <property type="project" value="TreeGrafter"/>
</dbReference>
<name>A0A199V4I8_ANACO</name>
<keyword evidence="10" id="KW-1185">Reference proteome</keyword>
<keyword evidence="4 5" id="KW-0472">Membrane</keyword>
<dbReference type="Proteomes" id="UP000515123">
    <property type="component" value="Linkage group 17"/>
</dbReference>
<dbReference type="InterPro" id="IPR004864">
    <property type="entry name" value="LEA_2"/>
</dbReference>
<dbReference type="Proteomes" id="UP000092600">
    <property type="component" value="Unassembled WGS sequence"/>
</dbReference>
<dbReference type="RefSeq" id="XP_020106420.1">
    <property type="nucleotide sequence ID" value="XM_020250831.1"/>
</dbReference>
<proteinExistence type="predicted"/>
<evidence type="ECO:0000256" key="3">
    <source>
        <dbReference type="ARBA" id="ARBA00022989"/>
    </source>
</evidence>
<dbReference type="GO" id="GO:0005886">
    <property type="term" value="C:plasma membrane"/>
    <property type="evidence" value="ECO:0007669"/>
    <property type="project" value="TreeGrafter"/>
</dbReference>
<dbReference type="PANTHER" id="PTHR31415:SF166">
    <property type="entry name" value="LATE EMBRYOGENESIS ABUNDANT (LEA) HYDROXYPROLINE-RICH GLYCOPROTEIN FAMILY"/>
    <property type="match status" value="1"/>
</dbReference>
<keyword evidence="2 5" id="KW-0812">Transmembrane</keyword>
<feature type="transmembrane region" description="Helical" evidence="5">
    <location>
        <begin position="21"/>
        <end position="42"/>
    </location>
</feature>
<dbReference type="EMBL" id="LSRQ01000188">
    <property type="protein sequence ID" value="OAY84678.1"/>
    <property type="molecule type" value="Genomic_DNA"/>
</dbReference>
<evidence type="ECO:0000313" key="11">
    <source>
        <dbReference type="RefSeq" id="XP_020106420.1"/>
    </source>
</evidence>
<dbReference type="AlphaFoldDB" id="A0A199V4I8"/>
<dbReference type="GeneID" id="109722715"/>
<evidence type="ECO:0000256" key="1">
    <source>
        <dbReference type="ARBA" id="ARBA00004167"/>
    </source>
</evidence>
<feature type="domain" description="Late embryogenesis abundant protein LEA-2 subgroup" evidence="6">
    <location>
        <begin position="75"/>
        <end position="178"/>
    </location>
</feature>
<organism evidence="7 9">
    <name type="scientific">Ananas comosus</name>
    <name type="common">Pineapple</name>
    <name type="synonym">Ananas ananas</name>
    <dbReference type="NCBI Taxonomy" id="4615"/>
    <lineage>
        <taxon>Eukaryota</taxon>
        <taxon>Viridiplantae</taxon>
        <taxon>Streptophyta</taxon>
        <taxon>Embryophyta</taxon>
        <taxon>Tracheophyta</taxon>
        <taxon>Spermatophyta</taxon>
        <taxon>Magnoliopsida</taxon>
        <taxon>Liliopsida</taxon>
        <taxon>Poales</taxon>
        <taxon>Bromeliaceae</taxon>
        <taxon>Bromelioideae</taxon>
        <taxon>Ananas</taxon>
    </lineage>
</organism>
<protein>
    <submittedName>
        <fullName evidence="11">NDR1/HIN1-like protein 12</fullName>
    </submittedName>
    <submittedName>
        <fullName evidence="7">Protein YLS9</fullName>
    </submittedName>
</protein>
<evidence type="ECO:0000313" key="7">
    <source>
        <dbReference type="EMBL" id="OAY72002.1"/>
    </source>
</evidence>
<dbReference type="EMBL" id="LSRQ01003271">
    <property type="protein sequence ID" value="OAY72002.1"/>
    <property type="molecule type" value="Genomic_DNA"/>
</dbReference>
<dbReference type="PANTHER" id="PTHR31415">
    <property type="entry name" value="OS05G0367900 PROTEIN"/>
    <property type="match status" value="1"/>
</dbReference>
<dbReference type="Pfam" id="PF03168">
    <property type="entry name" value="LEA_2"/>
    <property type="match status" value="1"/>
</dbReference>
<dbReference type="InterPro" id="IPR044839">
    <property type="entry name" value="NDR1-like"/>
</dbReference>
<evidence type="ECO:0000256" key="2">
    <source>
        <dbReference type="ARBA" id="ARBA00022692"/>
    </source>
</evidence>
<sequence>MGKDCGNHGECERQKMYRRAFACLLGLVIIVLLIILIVWLALRPTKPKFYLQDASVYQLNLSTPDNILSSVIQVTISSRNPNDHIGIYYDRVDVYASYKYQQITLSSVLPPVYQGHNDIDVWSPYLYGAAVPVAPYLADALQQDCAAGFLLVHVKIDGRIRWKVGSWISGHYHLFVNCPAFLSTRGDGSGGAALSFKFQQMTGCSVDV</sequence>
<accession>A0A199V4I8</accession>
<dbReference type="STRING" id="4615.A0A199V4I8"/>
<evidence type="ECO:0000313" key="10">
    <source>
        <dbReference type="Proteomes" id="UP000515123"/>
    </source>
</evidence>
<evidence type="ECO:0000313" key="9">
    <source>
        <dbReference type="Proteomes" id="UP000092600"/>
    </source>
</evidence>
<evidence type="ECO:0000259" key="6">
    <source>
        <dbReference type="Pfam" id="PF03168"/>
    </source>
</evidence>
<evidence type="ECO:0000313" key="8">
    <source>
        <dbReference type="EMBL" id="OAY84678.1"/>
    </source>
</evidence>
<dbReference type="OrthoDB" id="1426517at2759"/>
<reference evidence="7 9" key="1">
    <citation type="journal article" date="2016" name="DNA Res.">
        <title>The draft genome of MD-2 pineapple using hybrid error correction of long reads.</title>
        <authorList>
            <person name="Redwan R.M."/>
            <person name="Saidin A."/>
            <person name="Kumar S.V."/>
        </authorList>
    </citation>
    <scope>NUCLEOTIDE SEQUENCE [LARGE SCALE GENOMIC DNA]</scope>
    <source>
        <strain evidence="9">cv. MD2</strain>
        <tissue evidence="7">Leaf</tissue>
    </source>
</reference>
<gene>
    <name evidence="11" type="primary">LOC109722715</name>
    <name evidence="8" type="ORF">ACMD2_07173</name>
    <name evidence="7" type="ORF">ACMD2_26486</name>
</gene>
<reference evidence="11" key="2">
    <citation type="submission" date="2025-04" db="UniProtKB">
        <authorList>
            <consortium name="RefSeq"/>
        </authorList>
    </citation>
    <scope>IDENTIFICATION</scope>
    <source>
        <tissue evidence="11">Leaf</tissue>
    </source>
</reference>
<dbReference type="GO" id="GO:0098542">
    <property type="term" value="P:defense response to other organism"/>
    <property type="evidence" value="ECO:0007669"/>
    <property type="project" value="InterPro"/>
</dbReference>